<dbReference type="Gene3D" id="1.25.40.10">
    <property type="entry name" value="Tetratricopeptide repeat domain"/>
    <property type="match status" value="1"/>
</dbReference>
<dbReference type="Proteomes" id="UP000321085">
    <property type="component" value="Unassembled WGS sequence"/>
</dbReference>
<dbReference type="AlphaFoldDB" id="A0A512C4F3"/>
<dbReference type="GO" id="GO:0035556">
    <property type="term" value="P:intracellular signal transduction"/>
    <property type="evidence" value="ECO:0007669"/>
    <property type="project" value="InterPro"/>
</dbReference>
<dbReference type="Gene3D" id="3.30.70.1230">
    <property type="entry name" value="Nucleotide cyclase"/>
    <property type="match status" value="1"/>
</dbReference>
<dbReference type="EMBL" id="BJYU01000312">
    <property type="protein sequence ID" value="GEO19070.1"/>
    <property type="molecule type" value="Genomic_DNA"/>
</dbReference>
<dbReference type="OrthoDB" id="9807521at2"/>
<protein>
    <submittedName>
        <fullName evidence="3">Adenylate cyclase</fullName>
    </submittedName>
</protein>
<feature type="repeat" description="TPR" evidence="1">
    <location>
        <begin position="495"/>
        <end position="528"/>
    </location>
</feature>
<dbReference type="Pfam" id="PF13432">
    <property type="entry name" value="TPR_16"/>
    <property type="match status" value="1"/>
</dbReference>
<dbReference type="SUPFAM" id="SSF48452">
    <property type="entry name" value="TPR-like"/>
    <property type="match status" value="1"/>
</dbReference>
<dbReference type="PROSITE" id="PS50125">
    <property type="entry name" value="GUANYLATE_CYCLASE_2"/>
    <property type="match status" value="1"/>
</dbReference>
<reference evidence="3 4" key="1">
    <citation type="submission" date="2019-07" db="EMBL/GenBank/DDBJ databases">
        <title>Whole genome shotgun sequence of Microvirga aerophila NBRC 106136.</title>
        <authorList>
            <person name="Hosoyama A."/>
            <person name="Uohara A."/>
            <person name="Ohji S."/>
            <person name="Ichikawa N."/>
        </authorList>
    </citation>
    <scope>NUCLEOTIDE SEQUENCE [LARGE SCALE GENOMIC DNA]</scope>
    <source>
        <strain evidence="3 4">NBRC 106136</strain>
    </source>
</reference>
<evidence type="ECO:0000256" key="1">
    <source>
        <dbReference type="PROSITE-ProRule" id="PRU00339"/>
    </source>
</evidence>
<keyword evidence="4" id="KW-1185">Reference proteome</keyword>
<accession>A0A512C4F3</accession>
<sequence length="592" mass="64766">MSPQEHKVERRLAAIFAADVAGYSRLMSQDEVGTLRTLTACREIMDRLIAEHGGRIANTAGDSVLAEFPSAVDAVQCAVEVQKAITQVTQGTPEGSRLQFRIGVHVGDVMVRGGDLLGDGVNIAARLEGLADPGGICISEATYGYVRKAVAVGFSDLGPQKVKSINDPIRVYRVAAPTSPSSGLAQAVGPTKVLPFPDKPSIAVLPFTNMSGDLEQDYFADGIVEEITAALSRIRSFFVIARKSTFTYKGKAVDVRQVSRELGVRYALEGSVRKSGSRIRIVAQLVDAVTGAHLWAEQYDGRTEDVFDLQDQITASVVGAIQPSVRAAEIERAKRKRPDNLDAYDLVMRALPDVWSLSKDANVRATGQLEQALQLDPTYPLALSLLAWCKGQRVIYNWFATIEEDKREALRLAEAASVLTSDDPFVLTVLGAALTITGEFMAAAKMLDAAIRLDPNSSWAWNRSGYLHHYLDDPETAIQHFERAIRLSPFDPMVFNSETGIGSCNFIAGRYERAVDFFEKGLISNPKAIWIHRHLAPAYVYAGQQEKAEASVRKLLEEYPNLTVRGARAAMAFRGQVLERICEGLRRAGLPE</sequence>
<dbReference type="PANTHER" id="PTHR43081">
    <property type="entry name" value="ADENYLATE CYCLASE, TERMINAL-DIFFERENTIATION SPECIFIC-RELATED"/>
    <property type="match status" value="1"/>
</dbReference>
<feature type="domain" description="Guanylate cyclase" evidence="2">
    <location>
        <begin position="14"/>
        <end position="128"/>
    </location>
</feature>
<organism evidence="3 4">
    <name type="scientific">Microvirga aerophila</name>
    <dbReference type="NCBI Taxonomy" id="670291"/>
    <lineage>
        <taxon>Bacteria</taxon>
        <taxon>Pseudomonadati</taxon>
        <taxon>Pseudomonadota</taxon>
        <taxon>Alphaproteobacteria</taxon>
        <taxon>Hyphomicrobiales</taxon>
        <taxon>Methylobacteriaceae</taxon>
        <taxon>Microvirga</taxon>
    </lineage>
</organism>
<dbReference type="InterPro" id="IPR019734">
    <property type="entry name" value="TPR_rpt"/>
</dbReference>
<dbReference type="SMART" id="SM00044">
    <property type="entry name" value="CYCc"/>
    <property type="match status" value="1"/>
</dbReference>
<keyword evidence="1" id="KW-0802">TPR repeat</keyword>
<dbReference type="SUPFAM" id="SSF55073">
    <property type="entry name" value="Nucleotide cyclase"/>
    <property type="match status" value="1"/>
</dbReference>
<dbReference type="RefSeq" id="WP_114188386.1">
    <property type="nucleotide sequence ID" value="NZ_BJYU01000312.1"/>
</dbReference>
<dbReference type="PANTHER" id="PTHR43081:SF19">
    <property type="entry name" value="PH-SENSITIVE ADENYLATE CYCLASE RV1264"/>
    <property type="match status" value="1"/>
</dbReference>
<evidence type="ECO:0000313" key="3">
    <source>
        <dbReference type="EMBL" id="GEO19070.1"/>
    </source>
</evidence>
<dbReference type="InterPro" id="IPR011990">
    <property type="entry name" value="TPR-like_helical_dom_sf"/>
</dbReference>
<evidence type="ECO:0000313" key="4">
    <source>
        <dbReference type="Proteomes" id="UP000321085"/>
    </source>
</evidence>
<feature type="repeat" description="TPR" evidence="1">
    <location>
        <begin position="458"/>
        <end position="491"/>
    </location>
</feature>
<dbReference type="InterPro" id="IPR029787">
    <property type="entry name" value="Nucleotide_cyclase"/>
</dbReference>
<gene>
    <name evidence="3" type="ORF">MAE02_67660</name>
</gene>
<evidence type="ECO:0000259" key="2">
    <source>
        <dbReference type="PROSITE" id="PS50125"/>
    </source>
</evidence>
<dbReference type="Gene3D" id="3.40.50.10070">
    <property type="entry name" value="TolB, N-terminal domain"/>
    <property type="match status" value="1"/>
</dbReference>
<comment type="caution">
    <text evidence="3">The sequence shown here is derived from an EMBL/GenBank/DDBJ whole genome shotgun (WGS) entry which is preliminary data.</text>
</comment>
<dbReference type="GO" id="GO:0004016">
    <property type="term" value="F:adenylate cyclase activity"/>
    <property type="evidence" value="ECO:0007669"/>
    <property type="project" value="UniProtKB-ARBA"/>
</dbReference>
<dbReference type="InterPro" id="IPR050697">
    <property type="entry name" value="Adenylyl/Guanylyl_Cyclase_3/4"/>
</dbReference>
<dbReference type="PROSITE" id="PS50005">
    <property type="entry name" value="TPR"/>
    <property type="match status" value="3"/>
</dbReference>
<dbReference type="InterPro" id="IPR001054">
    <property type="entry name" value="A/G_cyclase"/>
</dbReference>
<dbReference type="GO" id="GO:0006171">
    <property type="term" value="P:cAMP biosynthetic process"/>
    <property type="evidence" value="ECO:0007669"/>
    <property type="project" value="TreeGrafter"/>
</dbReference>
<feature type="repeat" description="TPR" evidence="1">
    <location>
        <begin position="424"/>
        <end position="457"/>
    </location>
</feature>
<proteinExistence type="predicted"/>
<dbReference type="SMART" id="SM00028">
    <property type="entry name" value="TPR"/>
    <property type="match status" value="4"/>
</dbReference>
<dbReference type="CDD" id="cd07302">
    <property type="entry name" value="CHD"/>
    <property type="match status" value="1"/>
</dbReference>
<name>A0A512C4F3_9HYPH</name>
<dbReference type="Pfam" id="PF00211">
    <property type="entry name" value="Guanylate_cyc"/>
    <property type="match status" value="1"/>
</dbReference>